<protein>
    <submittedName>
        <fullName evidence="1">Uncharacterized protein</fullName>
    </submittedName>
</protein>
<reference evidence="1" key="1">
    <citation type="submission" date="2021-01" db="EMBL/GenBank/DDBJ databases">
        <title>Whole genome shotgun sequence of Acrocarpospora phusangensis NBRC 108782.</title>
        <authorList>
            <person name="Komaki H."/>
            <person name="Tamura T."/>
        </authorList>
    </citation>
    <scope>NUCLEOTIDE SEQUENCE</scope>
    <source>
        <strain evidence="1">NBRC 108782</strain>
    </source>
</reference>
<dbReference type="AlphaFoldDB" id="A0A919QD80"/>
<sequence>MLLLAVFSLATACGGGETTAAPAEEATAQAVVLWGAEGGFVTATTNTLRPPRVVVYSDGQVIADAVKTFRLTEAEVGETVASMEKFLNGQPPTAAPKPDAPMVTDVPDTVLGVRAKDGRMHEVRVPALDQIADFYPKELTEAKKLMDGLATRAASEGTDYTAARVRVVAENAPGVEGEAKPWPAGVQEPSGSVDPVWKTDLDGAASAAVVKAVPQGGATGPKGGGPGQSLFKTGSGAVFVVSWRYLLPDE</sequence>
<name>A0A919QD80_9ACTN</name>
<evidence type="ECO:0000313" key="2">
    <source>
        <dbReference type="Proteomes" id="UP000640052"/>
    </source>
</evidence>
<dbReference type="Proteomes" id="UP000640052">
    <property type="component" value="Unassembled WGS sequence"/>
</dbReference>
<comment type="caution">
    <text evidence="1">The sequence shown here is derived from an EMBL/GenBank/DDBJ whole genome shotgun (WGS) entry which is preliminary data.</text>
</comment>
<organism evidence="1 2">
    <name type="scientific">Acrocarpospora phusangensis</name>
    <dbReference type="NCBI Taxonomy" id="1070424"/>
    <lineage>
        <taxon>Bacteria</taxon>
        <taxon>Bacillati</taxon>
        <taxon>Actinomycetota</taxon>
        <taxon>Actinomycetes</taxon>
        <taxon>Streptosporangiales</taxon>
        <taxon>Streptosporangiaceae</taxon>
        <taxon>Acrocarpospora</taxon>
    </lineage>
</organism>
<proteinExistence type="predicted"/>
<gene>
    <name evidence="1" type="ORF">Aph01nite_38790</name>
</gene>
<evidence type="ECO:0000313" key="1">
    <source>
        <dbReference type="EMBL" id="GIH25569.1"/>
    </source>
</evidence>
<dbReference type="EMBL" id="BOOA01000030">
    <property type="protein sequence ID" value="GIH25569.1"/>
    <property type="molecule type" value="Genomic_DNA"/>
</dbReference>
<accession>A0A919QD80</accession>
<keyword evidence="2" id="KW-1185">Reference proteome</keyword>